<feature type="repeat" description="TPR" evidence="2">
    <location>
        <begin position="772"/>
        <end position="805"/>
    </location>
</feature>
<dbReference type="InterPro" id="IPR036388">
    <property type="entry name" value="WH-like_DNA-bd_sf"/>
</dbReference>
<dbReference type="PROSITE" id="PS50005">
    <property type="entry name" value="TPR"/>
    <property type="match status" value="1"/>
</dbReference>
<dbReference type="InterPro" id="IPR019734">
    <property type="entry name" value="TPR_rpt"/>
</dbReference>
<dbReference type="EMBL" id="JBHSHD010000003">
    <property type="protein sequence ID" value="MFC4819136.1"/>
    <property type="molecule type" value="Genomic_DNA"/>
</dbReference>
<dbReference type="PANTHER" id="PTHR47691">
    <property type="entry name" value="REGULATOR-RELATED"/>
    <property type="match status" value="1"/>
</dbReference>
<dbReference type="InterPro" id="IPR016032">
    <property type="entry name" value="Sig_transdc_resp-reg_C-effctor"/>
</dbReference>
<dbReference type="InterPro" id="IPR027417">
    <property type="entry name" value="P-loop_NTPase"/>
</dbReference>
<dbReference type="InterPro" id="IPR001867">
    <property type="entry name" value="OmpR/PhoB-type_DNA-bd"/>
</dbReference>
<feature type="domain" description="OmpR/PhoB-type" evidence="4">
    <location>
        <begin position="6"/>
        <end position="104"/>
    </location>
</feature>
<dbReference type="PANTHER" id="PTHR47691:SF3">
    <property type="entry name" value="HTH-TYPE TRANSCRIPTIONAL REGULATOR RV0890C-RELATED"/>
    <property type="match status" value="1"/>
</dbReference>
<dbReference type="Gene3D" id="1.25.40.10">
    <property type="entry name" value="Tetratricopeptide repeat domain"/>
    <property type="match status" value="2"/>
</dbReference>
<dbReference type="SMART" id="SM00862">
    <property type="entry name" value="Trans_reg_C"/>
    <property type="match status" value="1"/>
</dbReference>
<dbReference type="SUPFAM" id="SSF46894">
    <property type="entry name" value="C-terminal effector domain of the bipartite response regulators"/>
    <property type="match status" value="1"/>
</dbReference>
<gene>
    <name evidence="5" type="ORF">ACFO6Q_02300</name>
</gene>
<dbReference type="RefSeq" id="WP_380018881.1">
    <property type="nucleotide sequence ID" value="NZ_JBHSHD010000003.1"/>
</dbReference>
<evidence type="ECO:0000313" key="5">
    <source>
        <dbReference type="EMBL" id="MFC4819136.1"/>
    </source>
</evidence>
<dbReference type="InterPro" id="IPR049052">
    <property type="entry name" value="nSTAND1"/>
</dbReference>
<keyword evidence="6" id="KW-1185">Reference proteome</keyword>
<evidence type="ECO:0000256" key="3">
    <source>
        <dbReference type="PROSITE-ProRule" id="PRU01091"/>
    </source>
</evidence>
<organism evidence="5 6">
    <name type="scientific">Dokdonella ginsengisoli</name>
    <dbReference type="NCBI Taxonomy" id="363846"/>
    <lineage>
        <taxon>Bacteria</taxon>
        <taxon>Pseudomonadati</taxon>
        <taxon>Pseudomonadota</taxon>
        <taxon>Gammaproteobacteria</taxon>
        <taxon>Lysobacterales</taxon>
        <taxon>Rhodanobacteraceae</taxon>
        <taxon>Dokdonella</taxon>
    </lineage>
</organism>
<dbReference type="InterPro" id="IPR011990">
    <property type="entry name" value="TPR-like_helical_dom_sf"/>
</dbReference>
<evidence type="ECO:0000259" key="4">
    <source>
        <dbReference type="PROSITE" id="PS51755"/>
    </source>
</evidence>
<dbReference type="SMART" id="SM00028">
    <property type="entry name" value="TPR"/>
    <property type="match status" value="1"/>
</dbReference>
<comment type="caution">
    <text evidence="5">The sequence shown here is derived from an EMBL/GenBank/DDBJ whole genome shotgun (WGS) entry which is preliminary data.</text>
</comment>
<dbReference type="SUPFAM" id="SSF48452">
    <property type="entry name" value="TPR-like"/>
    <property type="match status" value="2"/>
</dbReference>
<evidence type="ECO:0000256" key="2">
    <source>
        <dbReference type="PROSITE-ProRule" id="PRU00339"/>
    </source>
</evidence>
<accession>A0ABV9QQL6</accession>
<reference evidence="6" key="1">
    <citation type="journal article" date="2019" name="Int. J. Syst. Evol. Microbiol.">
        <title>The Global Catalogue of Microorganisms (GCM) 10K type strain sequencing project: providing services to taxonomists for standard genome sequencing and annotation.</title>
        <authorList>
            <consortium name="The Broad Institute Genomics Platform"/>
            <consortium name="The Broad Institute Genome Sequencing Center for Infectious Disease"/>
            <person name="Wu L."/>
            <person name="Ma J."/>
        </authorList>
    </citation>
    <scope>NUCLEOTIDE SEQUENCE [LARGE SCALE GENOMIC DNA]</scope>
    <source>
        <strain evidence="6">CCUG 30340</strain>
    </source>
</reference>
<evidence type="ECO:0000313" key="6">
    <source>
        <dbReference type="Proteomes" id="UP001595886"/>
    </source>
</evidence>
<sequence length="1096" mass="119400">MRLPPATAFHFGDWFVMPARNQLRRGSEMRTLEPRTMSVLQYLGRRAGEVVSSDDMLRACWAGTFYGDSPVHKTVAVLRRALGDSVAQPAYIETIRKRGYRVRVPVVFNDDAPSDPPAGWAGTCPFPGLAAFTAKDSAVYFGRSHAVARLLEATTAQLQAALHFVLLVGTSGSGKSSLLQAGLLPLLQQPGGSSGWQVVAVAHFRPVATEPSLARLADALLQWRIGERPVYLPAERGGLAETLGSVPGTIVWRLEDAFERARASFKSGVRPLAVLVVDPLEALLDERADAAATFEAIDALARMEQVLVLGACRSDAFPRLLQVLNAQALVGEGAHFDVFAPTRGELAEVIRRPALAAGLGFGSDAATRQRLDDALLADAAGESGALPLLQHALRELYEHRPDGGRTLSFDAYLRMGRLTGALAQRAEAALASADAEARSRLARVFERMIATPDESDAQPIGRPLWIDTLHDAAAERLLQALVDARLFTSELLDNRAAVQAAHDALWTAWPRAQEWIASNRQLLRARARLAQLAARWQAEARSADFLIPPGAALHEAQHVLDAMPARLDEAEVAIVQASQRRERRRERRRRLSFAAMTALAAVAVLAAASAWRSKAVAERERAGAESLAGYMLGEATTRLRALGRLDILDGIAGSALTYLDSSSAGSFDADRVALRAEGLLQIGEIRLVKGDAASAHDAFVRAADSVRTAASRAPSDPALLRVAGKASYWLGYEAFQRRDYALAQTQWQSYRESAQRLFDLRPDDPEAWKELGYAYNNLGTLAYRRGELDAAEQAFERAIELKRRALTHGGEDAEALLDLSNSLSWSANVEDARGKLQATRDLHAQSLEMLAKARKLREDDSGIARRQVVALFQMSRASLATGDLAAARAANAEAQTTMERLARLEPANLQWQRDLAYAYAQAVTLGLLEPGADDMERLNEAAVAILSRLVDQQPTNADWARQYGLVLMQRGALALRERRTAVAKKAFASAMECLDTLLRKHPDDVSSRVLAARTRLLEAGIASDPAQARRSVDEAVSMLESAASGSHDRSVLDPWVRALAASGRTVELQPALRELQAMGYRPPGFVDYYDRYLSEH</sequence>
<protein>
    <submittedName>
        <fullName evidence="5">Winged helix-turn-helix domain-containing protein</fullName>
    </submittedName>
</protein>
<keyword evidence="1 3" id="KW-0238">DNA-binding</keyword>
<dbReference type="Pfam" id="PF00486">
    <property type="entry name" value="Trans_reg_C"/>
    <property type="match status" value="1"/>
</dbReference>
<evidence type="ECO:0000256" key="1">
    <source>
        <dbReference type="ARBA" id="ARBA00023125"/>
    </source>
</evidence>
<dbReference type="Gene3D" id="1.10.10.10">
    <property type="entry name" value="Winged helix-like DNA-binding domain superfamily/Winged helix DNA-binding domain"/>
    <property type="match status" value="1"/>
</dbReference>
<dbReference type="Proteomes" id="UP001595886">
    <property type="component" value="Unassembled WGS sequence"/>
</dbReference>
<name>A0ABV9QQL6_9GAMM</name>
<feature type="DNA-binding region" description="OmpR/PhoB-type" evidence="3">
    <location>
        <begin position="6"/>
        <end position="104"/>
    </location>
</feature>
<keyword evidence="2" id="KW-0802">TPR repeat</keyword>
<proteinExistence type="predicted"/>
<dbReference type="SUPFAM" id="SSF52540">
    <property type="entry name" value="P-loop containing nucleoside triphosphate hydrolases"/>
    <property type="match status" value="1"/>
</dbReference>
<dbReference type="PROSITE" id="PS51755">
    <property type="entry name" value="OMPR_PHOB"/>
    <property type="match status" value="1"/>
</dbReference>
<dbReference type="CDD" id="cd00383">
    <property type="entry name" value="trans_reg_C"/>
    <property type="match status" value="1"/>
</dbReference>
<dbReference type="Pfam" id="PF20703">
    <property type="entry name" value="nSTAND1"/>
    <property type="match status" value="1"/>
</dbReference>